<dbReference type="Proteomes" id="UP001279681">
    <property type="component" value="Unassembled WGS sequence"/>
</dbReference>
<evidence type="ECO:0000313" key="3">
    <source>
        <dbReference type="EMBL" id="MDX8335436.1"/>
    </source>
</evidence>
<feature type="domain" description="Ferrous iron transporter FeoA-like" evidence="2">
    <location>
        <begin position="2"/>
        <end position="72"/>
    </location>
</feature>
<evidence type="ECO:0000259" key="2">
    <source>
        <dbReference type="SMART" id="SM00899"/>
    </source>
</evidence>
<dbReference type="PANTHER" id="PTHR43151">
    <property type="entry name" value="FEOA FAMILY PROTEIN"/>
    <property type="match status" value="1"/>
</dbReference>
<dbReference type="InterPro" id="IPR053184">
    <property type="entry name" value="FeoA-like"/>
</dbReference>
<keyword evidence="4" id="KW-1185">Reference proteome</keyword>
<name>A0ABU4WA35_9FUSO</name>
<accession>A0ABU4WA35</accession>
<evidence type="ECO:0000313" key="4">
    <source>
        <dbReference type="Proteomes" id="UP001279681"/>
    </source>
</evidence>
<dbReference type="EMBL" id="JAVIKH010000002">
    <property type="protein sequence ID" value="MDX8335436.1"/>
    <property type="molecule type" value="Genomic_DNA"/>
</dbReference>
<dbReference type="InterPro" id="IPR007167">
    <property type="entry name" value="Fe-transptr_FeoA-like"/>
</dbReference>
<gene>
    <name evidence="3" type="ORF">RFV38_02810</name>
</gene>
<dbReference type="InterPro" id="IPR038157">
    <property type="entry name" value="FeoA_core_dom"/>
</dbReference>
<evidence type="ECO:0000256" key="1">
    <source>
        <dbReference type="ARBA" id="ARBA00023004"/>
    </source>
</evidence>
<dbReference type="SUPFAM" id="SSF50037">
    <property type="entry name" value="C-terminal domain of transcriptional repressors"/>
    <property type="match status" value="1"/>
</dbReference>
<dbReference type="RefSeq" id="WP_320312837.1">
    <property type="nucleotide sequence ID" value="NZ_JAVIKH010000002.1"/>
</dbReference>
<reference evidence="4" key="1">
    <citation type="submission" date="2023-07" db="EMBL/GenBank/DDBJ databases">
        <authorList>
            <person name="Colorado M.A."/>
            <person name="Villamil L.M."/>
            <person name="Melo J.F."/>
            <person name="Rodriguez J.A."/>
            <person name="Ruiz R.Y."/>
        </authorList>
    </citation>
    <scope>NUCLEOTIDE SEQUENCE [LARGE SCALE GENOMIC DNA]</scope>
    <source>
        <strain evidence="4">C33</strain>
    </source>
</reference>
<sequence>MTPLVFAEQNKEFVIKEIKGRDQDKNRLTEKGFCIGNKICLLRDDQSNYIVKINDTKYVLNFGLANKIIIDNE</sequence>
<proteinExistence type="predicted"/>
<organism evidence="3 4">
    <name type="scientific">Candidatus Cetobacterium colombiensis</name>
    <dbReference type="NCBI Taxonomy" id="3073100"/>
    <lineage>
        <taxon>Bacteria</taxon>
        <taxon>Fusobacteriati</taxon>
        <taxon>Fusobacteriota</taxon>
        <taxon>Fusobacteriia</taxon>
        <taxon>Fusobacteriales</taxon>
        <taxon>Fusobacteriaceae</taxon>
        <taxon>Cetobacterium</taxon>
    </lineage>
</organism>
<dbReference type="Gene3D" id="2.30.30.90">
    <property type="match status" value="1"/>
</dbReference>
<dbReference type="Pfam" id="PF04023">
    <property type="entry name" value="FeoA"/>
    <property type="match status" value="1"/>
</dbReference>
<comment type="caution">
    <text evidence="3">The sequence shown here is derived from an EMBL/GenBank/DDBJ whole genome shotgun (WGS) entry which is preliminary data.</text>
</comment>
<dbReference type="PANTHER" id="PTHR43151:SF1">
    <property type="entry name" value="SSR2333 PROTEIN"/>
    <property type="match status" value="1"/>
</dbReference>
<dbReference type="InterPro" id="IPR008988">
    <property type="entry name" value="Transcriptional_repressor_C"/>
</dbReference>
<dbReference type="SMART" id="SM00899">
    <property type="entry name" value="FeoA"/>
    <property type="match status" value="1"/>
</dbReference>
<keyword evidence="1" id="KW-0408">Iron</keyword>
<protein>
    <submittedName>
        <fullName evidence="3">FeoA family protein</fullName>
    </submittedName>
</protein>